<dbReference type="EMBL" id="JBHSPB010000008">
    <property type="protein sequence ID" value="MFC5721559.1"/>
    <property type="molecule type" value="Genomic_DNA"/>
</dbReference>
<evidence type="ECO:0000256" key="1">
    <source>
        <dbReference type="ARBA" id="ARBA00009388"/>
    </source>
</evidence>
<dbReference type="InterPro" id="IPR027268">
    <property type="entry name" value="Peptidase_M4/M1_CTD_sf"/>
</dbReference>
<evidence type="ECO:0000256" key="7">
    <source>
        <dbReference type="SAM" id="MobiDB-lite"/>
    </source>
</evidence>
<dbReference type="CDD" id="cd09597">
    <property type="entry name" value="M4_TLP"/>
    <property type="match status" value="1"/>
</dbReference>
<comment type="similarity">
    <text evidence="1">Belongs to the peptidase M4 family.</text>
</comment>
<gene>
    <name evidence="10" type="ORF">ACFP1Z_15415</name>
</gene>
<evidence type="ECO:0000313" key="11">
    <source>
        <dbReference type="Proteomes" id="UP001596083"/>
    </source>
</evidence>
<evidence type="ECO:0000259" key="9">
    <source>
        <dbReference type="Pfam" id="PF02868"/>
    </source>
</evidence>
<evidence type="ECO:0000259" key="8">
    <source>
        <dbReference type="Pfam" id="PF01447"/>
    </source>
</evidence>
<evidence type="ECO:0000256" key="2">
    <source>
        <dbReference type="ARBA" id="ARBA00022670"/>
    </source>
</evidence>
<keyword evidence="2" id="KW-0645">Protease</keyword>
<dbReference type="InterPro" id="IPR013856">
    <property type="entry name" value="Peptidase_M4_domain"/>
</dbReference>
<keyword evidence="6" id="KW-0482">Metalloprotease</keyword>
<protein>
    <submittedName>
        <fullName evidence="10">M4 family metallopeptidase</fullName>
    </submittedName>
</protein>
<dbReference type="Gene3D" id="1.10.390.10">
    <property type="entry name" value="Neutral Protease Domain 2"/>
    <property type="match status" value="1"/>
</dbReference>
<name>A0ABW0YY62_9ACTN</name>
<feature type="domain" description="Peptidase M4" evidence="8">
    <location>
        <begin position="284"/>
        <end position="444"/>
    </location>
</feature>
<dbReference type="Gene3D" id="3.10.170.10">
    <property type="match status" value="1"/>
</dbReference>
<dbReference type="SUPFAM" id="SSF69304">
    <property type="entry name" value="Tricorn protease N-terminal domain"/>
    <property type="match status" value="1"/>
</dbReference>
<accession>A0ABW0YY62</accession>
<keyword evidence="4" id="KW-0378">Hydrolase</keyword>
<dbReference type="Pfam" id="PF01447">
    <property type="entry name" value="Peptidase_M4"/>
    <property type="match status" value="1"/>
</dbReference>
<dbReference type="PANTHER" id="PTHR33794:SF1">
    <property type="entry name" value="BACILLOLYSIN"/>
    <property type="match status" value="1"/>
</dbReference>
<evidence type="ECO:0000256" key="6">
    <source>
        <dbReference type="ARBA" id="ARBA00023049"/>
    </source>
</evidence>
<dbReference type="RefSeq" id="WP_390316860.1">
    <property type="nucleotide sequence ID" value="NZ_JBHSPB010000008.1"/>
</dbReference>
<reference evidence="11" key="1">
    <citation type="journal article" date="2019" name="Int. J. Syst. Evol. Microbiol.">
        <title>The Global Catalogue of Microorganisms (GCM) 10K type strain sequencing project: providing services to taxonomists for standard genome sequencing and annotation.</title>
        <authorList>
            <consortium name="The Broad Institute Genomics Platform"/>
            <consortium name="The Broad Institute Genome Sequencing Center for Infectious Disease"/>
            <person name="Wu L."/>
            <person name="Ma J."/>
        </authorList>
    </citation>
    <scope>NUCLEOTIDE SEQUENCE [LARGE SCALE GENOMIC DNA]</scope>
    <source>
        <strain evidence="11">CGMCC 4.7304</strain>
    </source>
</reference>
<evidence type="ECO:0000313" key="10">
    <source>
        <dbReference type="EMBL" id="MFC5721559.1"/>
    </source>
</evidence>
<comment type="caution">
    <text evidence="10">The sequence shown here is derived from an EMBL/GenBank/DDBJ whole genome shotgun (WGS) entry which is preliminary data.</text>
</comment>
<dbReference type="PRINTS" id="PR00730">
    <property type="entry name" value="THERMOLYSIN"/>
</dbReference>
<evidence type="ECO:0000256" key="4">
    <source>
        <dbReference type="ARBA" id="ARBA00022801"/>
    </source>
</evidence>
<feature type="domain" description="Peptidase M4 C-terminal" evidence="9">
    <location>
        <begin position="448"/>
        <end position="602"/>
    </location>
</feature>
<keyword evidence="5" id="KW-0862">Zinc</keyword>
<dbReference type="SUPFAM" id="SSF55486">
    <property type="entry name" value="Metalloproteases ('zincins'), catalytic domain"/>
    <property type="match status" value="1"/>
</dbReference>
<dbReference type="Proteomes" id="UP001596083">
    <property type="component" value="Unassembled WGS sequence"/>
</dbReference>
<keyword evidence="11" id="KW-1185">Reference proteome</keyword>
<feature type="region of interest" description="Disordered" evidence="7">
    <location>
        <begin position="259"/>
        <end position="291"/>
    </location>
</feature>
<dbReference type="PANTHER" id="PTHR33794">
    <property type="entry name" value="BACILLOLYSIN"/>
    <property type="match status" value="1"/>
</dbReference>
<dbReference type="InterPro" id="IPR001570">
    <property type="entry name" value="Peptidase_M4_C_domain"/>
</dbReference>
<keyword evidence="3" id="KW-0479">Metal-binding</keyword>
<evidence type="ECO:0000256" key="3">
    <source>
        <dbReference type="ARBA" id="ARBA00022723"/>
    </source>
</evidence>
<dbReference type="Pfam" id="PF02868">
    <property type="entry name" value="Peptidase_M4_C"/>
    <property type="match status" value="1"/>
</dbReference>
<dbReference type="InterPro" id="IPR050728">
    <property type="entry name" value="Zinc_Metalloprotease_M4"/>
</dbReference>
<sequence>MRRSGERTARWRTSRACHRWSGAAALWGAAALVVPVVPAVAAPAPSVRAGDVAGADAAVPALVRGIRDPVRAGGSAADAARAHLAEKESRYRIAHPYRDLEPVGTTAAGHSEVVRLRQKHRGVEVLGGQYVVRMEDEGGRRVVTGASGKYFTGLTVGTEPGIDARTAVERAVEAVEDQLGPWRPAPGSTAEGPGDEGVLTGESRGLVVLPRGPGVLTHHVTVRGSAPGSGVPVLREVYVETRSGFPLLQYSGVKSFLTPERGTAQGSSPAGGRRASARQSGEKGSGVKLDGRTVELQVEKDEARKAYVLRDRTRAGAGSGRNVIATWDARGLEWYQVNGVWPPGIREFASPVAAFGQEATDAGAVDAHWAAAKVHDYYRNVHGRDSLDGHGTAVDSLVGVGTHEPYANAFWDGAKMVYGGGDKEYRPFSAALDVVGHDMTYAVVDSSANLVYAGQSGALEEAVADYFGGAVKADTYGIPMDSPDSGLVGEALCRTKGPRACAVRDMNDGRSTSRSFVGVGTATDNGGVHLNSTVFSGALWDIRKDLDRTLADRIVYTALTQYLTPLDGFTGGRDAVLAAARDLKVTDAQLRSVERAFTAHGIVPGWEMALGVDSDVLLPGVNTGRDYYSTEVGAGGGWWVAARSNEDGSEPYTVWAGRLDGTGTPKRISPNDGRYHVAPVTDGRTVVWKVDHGRSSDIMVRPLAGGPVRKLYNSGHFLGRVHSLNVEGNVVAFSVGQRRGGRRLVHMRLDDPTPVVVGPLPWARYAWTTAPSLRDGRISFADFHRSPTGWRWDTEVVDTATGRRTRMQQPDAPSDIAVTAITGRYVYWLAEHDRDSGMTAVRRADPDGTGTVDISPGTGQDALRGIALTATDDAVTVAARTPDDRVRNETLGKLWQLSPDGSRRGRVSCDRGEQFSPAAAGGRRVVWVDATTGSTDLVTRGRPAGACG</sequence>
<evidence type="ECO:0000256" key="5">
    <source>
        <dbReference type="ARBA" id="ARBA00022833"/>
    </source>
</evidence>
<proteinExistence type="inferred from homology"/>
<organism evidence="10 11">
    <name type="scientific">Streptomyces gamaensis</name>
    <dbReference type="NCBI Taxonomy" id="1763542"/>
    <lineage>
        <taxon>Bacteria</taxon>
        <taxon>Bacillati</taxon>
        <taxon>Actinomycetota</taxon>
        <taxon>Actinomycetes</taxon>
        <taxon>Kitasatosporales</taxon>
        <taxon>Streptomycetaceae</taxon>
        <taxon>Streptomyces</taxon>
    </lineage>
</organism>
<dbReference type="InterPro" id="IPR023612">
    <property type="entry name" value="Peptidase_M4"/>
</dbReference>